<accession>A0A2M4DEG8</accession>
<sequence length="67" mass="7701">MAWPLLWPRFFLLLCHTSWDHLARAPRIGLERSASPSTFAPPFVWHKIGVFFFFPAVTASEGVLLME</sequence>
<keyword evidence="2" id="KW-0732">Signal</keyword>
<protein>
    <recommendedName>
        <fullName evidence="4">Secreted protein</fullName>
    </recommendedName>
</protein>
<proteinExistence type="predicted"/>
<keyword evidence="1" id="KW-0472">Membrane</keyword>
<evidence type="ECO:0000313" key="3">
    <source>
        <dbReference type="EMBL" id="MBW75970.1"/>
    </source>
</evidence>
<feature type="chain" id="PRO_5014649833" description="Secreted protein" evidence="2">
    <location>
        <begin position="18"/>
        <end position="67"/>
    </location>
</feature>
<feature type="signal peptide" evidence="2">
    <location>
        <begin position="1"/>
        <end position="17"/>
    </location>
</feature>
<reference evidence="3" key="1">
    <citation type="submission" date="2018-01" db="EMBL/GenBank/DDBJ databases">
        <title>An insight into the sialome of Amazonian anophelines.</title>
        <authorList>
            <person name="Ribeiro J.M."/>
            <person name="Scarpassa V."/>
            <person name="Calvo E."/>
        </authorList>
    </citation>
    <scope>NUCLEOTIDE SEQUENCE</scope>
</reference>
<evidence type="ECO:0000256" key="2">
    <source>
        <dbReference type="SAM" id="SignalP"/>
    </source>
</evidence>
<organism evidence="3">
    <name type="scientific">Anopheles darlingi</name>
    <name type="common">Mosquito</name>
    <dbReference type="NCBI Taxonomy" id="43151"/>
    <lineage>
        <taxon>Eukaryota</taxon>
        <taxon>Metazoa</taxon>
        <taxon>Ecdysozoa</taxon>
        <taxon>Arthropoda</taxon>
        <taxon>Hexapoda</taxon>
        <taxon>Insecta</taxon>
        <taxon>Pterygota</taxon>
        <taxon>Neoptera</taxon>
        <taxon>Endopterygota</taxon>
        <taxon>Diptera</taxon>
        <taxon>Nematocera</taxon>
        <taxon>Culicoidea</taxon>
        <taxon>Culicidae</taxon>
        <taxon>Anophelinae</taxon>
        <taxon>Anopheles</taxon>
    </lineage>
</organism>
<feature type="transmembrane region" description="Helical" evidence="1">
    <location>
        <begin position="44"/>
        <end position="66"/>
    </location>
</feature>
<keyword evidence="1" id="KW-1133">Transmembrane helix</keyword>
<keyword evidence="1" id="KW-0812">Transmembrane</keyword>
<evidence type="ECO:0008006" key="4">
    <source>
        <dbReference type="Google" id="ProtNLM"/>
    </source>
</evidence>
<dbReference type="EMBL" id="GGFL01011792">
    <property type="protein sequence ID" value="MBW75970.1"/>
    <property type="molecule type" value="Transcribed_RNA"/>
</dbReference>
<evidence type="ECO:0000256" key="1">
    <source>
        <dbReference type="SAM" id="Phobius"/>
    </source>
</evidence>
<name>A0A2M4DEG8_ANODA</name>
<dbReference type="AlphaFoldDB" id="A0A2M4DEG8"/>